<sequence>MIPLAAATPSHLLCGEALQGRKFCTFLLCLINTGKLKAIVQLSSSCLRGYISTSLGDGIKRLPIFDIFCYVCRQFIKTRAMKYSMEATTKMCKAHKVHLASLPVFKTNPGHFISPGSTVKYSGRKEKGAMKFAIQRIWHSSDFYYCMVNPSNCWTGKNAFTITCPDLSSSIAPVPHCHEFSVLFSLKRTESKDDIADENFRGAEERNPNQKDLNDLIRVSLSPMLSF</sequence>
<keyword evidence="2" id="KW-1185">Reference proteome</keyword>
<evidence type="ECO:0000313" key="2">
    <source>
        <dbReference type="Proteomes" id="UP000792457"/>
    </source>
</evidence>
<accession>A0A8K0P9L3</accession>
<name>A0A8K0P9L3_LADFU</name>
<gene>
    <name evidence="1" type="ORF">J437_LFUL015039</name>
</gene>
<dbReference type="EMBL" id="KZ308937">
    <property type="protein sequence ID" value="KAG8235669.1"/>
    <property type="molecule type" value="Genomic_DNA"/>
</dbReference>
<evidence type="ECO:0000313" key="1">
    <source>
        <dbReference type="EMBL" id="KAG8235669.1"/>
    </source>
</evidence>
<dbReference type="OrthoDB" id="8063408at2759"/>
<dbReference type="Proteomes" id="UP000792457">
    <property type="component" value="Unassembled WGS sequence"/>
</dbReference>
<reference evidence="1" key="2">
    <citation type="submission" date="2017-10" db="EMBL/GenBank/DDBJ databases">
        <title>Ladona fulva Genome sequencing and assembly.</title>
        <authorList>
            <person name="Murali S."/>
            <person name="Richards S."/>
            <person name="Bandaranaike D."/>
            <person name="Bellair M."/>
            <person name="Blankenburg K."/>
            <person name="Chao H."/>
            <person name="Dinh H."/>
            <person name="Doddapaneni H."/>
            <person name="Dugan-Rocha S."/>
            <person name="Elkadiri S."/>
            <person name="Gnanaolivu R."/>
            <person name="Hernandez B."/>
            <person name="Skinner E."/>
            <person name="Javaid M."/>
            <person name="Lee S."/>
            <person name="Li M."/>
            <person name="Ming W."/>
            <person name="Munidasa M."/>
            <person name="Muniz J."/>
            <person name="Nguyen L."/>
            <person name="Hughes D."/>
            <person name="Osuji N."/>
            <person name="Pu L.-L."/>
            <person name="Puazo M."/>
            <person name="Qu C."/>
            <person name="Quiroz J."/>
            <person name="Raj R."/>
            <person name="Weissenberger G."/>
            <person name="Xin Y."/>
            <person name="Zou X."/>
            <person name="Han Y."/>
            <person name="Worley K."/>
            <person name="Muzny D."/>
            <person name="Gibbs R."/>
        </authorList>
    </citation>
    <scope>NUCLEOTIDE SEQUENCE</scope>
    <source>
        <strain evidence="1">Sampled in the wild</strain>
    </source>
</reference>
<organism evidence="1 2">
    <name type="scientific">Ladona fulva</name>
    <name type="common">Scarce chaser dragonfly</name>
    <name type="synonym">Libellula fulva</name>
    <dbReference type="NCBI Taxonomy" id="123851"/>
    <lineage>
        <taxon>Eukaryota</taxon>
        <taxon>Metazoa</taxon>
        <taxon>Ecdysozoa</taxon>
        <taxon>Arthropoda</taxon>
        <taxon>Hexapoda</taxon>
        <taxon>Insecta</taxon>
        <taxon>Pterygota</taxon>
        <taxon>Palaeoptera</taxon>
        <taxon>Odonata</taxon>
        <taxon>Epiprocta</taxon>
        <taxon>Anisoptera</taxon>
        <taxon>Libelluloidea</taxon>
        <taxon>Libellulidae</taxon>
        <taxon>Ladona</taxon>
    </lineage>
</organism>
<protein>
    <submittedName>
        <fullName evidence="1">Uncharacterized protein</fullName>
    </submittedName>
</protein>
<dbReference type="AlphaFoldDB" id="A0A8K0P9L3"/>
<reference evidence="1" key="1">
    <citation type="submission" date="2013-04" db="EMBL/GenBank/DDBJ databases">
        <authorList>
            <person name="Qu J."/>
            <person name="Murali S.C."/>
            <person name="Bandaranaike D."/>
            <person name="Bellair M."/>
            <person name="Blankenburg K."/>
            <person name="Chao H."/>
            <person name="Dinh H."/>
            <person name="Doddapaneni H."/>
            <person name="Downs B."/>
            <person name="Dugan-Rocha S."/>
            <person name="Elkadiri S."/>
            <person name="Gnanaolivu R.D."/>
            <person name="Hernandez B."/>
            <person name="Javaid M."/>
            <person name="Jayaseelan J.C."/>
            <person name="Lee S."/>
            <person name="Li M."/>
            <person name="Ming W."/>
            <person name="Munidasa M."/>
            <person name="Muniz J."/>
            <person name="Nguyen L."/>
            <person name="Ongeri F."/>
            <person name="Osuji N."/>
            <person name="Pu L.-L."/>
            <person name="Puazo M."/>
            <person name="Qu C."/>
            <person name="Quiroz J."/>
            <person name="Raj R."/>
            <person name="Weissenberger G."/>
            <person name="Xin Y."/>
            <person name="Zou X."/>
            <person name="Han Y."/>
            <person name="Richards S."/>
            <person name="Worley K."/>
            <person name="Muzny D."/>
            <person name="Gibbs R."/>
        </authorList>
    </citation>
    <scope>NUCLEOTIDE SEQUENCE</scope>
    <source>
        <strain evidence="1">Sampled in the wild</strain>
    </source>
</reference>
<comment type="caution">
    <text evidence="1">The sequence shown here is derived from an EMBL/GenBank/DDBJ whole genome shotgun (WGS) entry which is preliminary data.</text>
</comment>
<proteinExistence type="predicted"/>